<evidence type="ECO:0000313" key="2">
    <source>
        <dbReference type="EMBL" id="SDY65149.1"/>
    </source>
</evidence>
<accession>A0A1H3LM07</accession>
<dbReference type="RefSeq" id="WP_019596492.1">
    <property type="nucleotide sequence ID" value="NZ_FNQC01000002.1"/>
</dbReference>
<comment type="caution">
    <text evidence="2">The sequence shown here is derived from an EMBL/GenBank/DDBJ whole genome shotgun (WGS) entry which is preliminary data.</text>
</comment>
<feature type="region of interest" description="Disordered" evidence="1">
    <location>
        <begin position="106"/>
        <end position="141"/>
    </location>
</feature>
<organism evidence="2 3">
    <name type="scientific">Rhodonellum ikkaensis</name>
    <dbReference type="NCBI Taxonomy" id="336829"/>
    <lineage>
        <taxon>Bacteria</taxon>
        <taxon>Pseudomonadati</taxon>
        <taxon>Bacteroidota</taxon>
        <taxon>Cytophagia</taxon>
        <taxon>Cytophagales</taxon>
        <taxon>Cytophagaceae</taxon>
        <taxon>Rhodonellum</taxon>
    </lineage>
</organism>
<gene>
    <name evidence="2" type="ORF">SAMN05444412_102110</name>
</gene>
<dbReference type="Proteomes" id="UP000199663">
    <property type="component" value="Unassembled WGS sequence"/>
</dbReference>
<evidence type="ECO:0000256" key="1">
    <source>
        <dbReference type="SAM" id="MobiDB-lite"/>
    </source>
</evidence>
<dbReference type="EMBL" id="FNQC01000002">
    <property type="protein sequence ID" value="SDY65149.1"/>
    <property type="molecule type" value="Genomic_DNA"/>
</dbReference>
<keyword evidence="3" id="KW-1185">Reference proteome</keyword>
<sequence length="141" mass="15850">MDHKELELFRKAYDKSVKKCIKGKGKNGRDIEEQSNWVWFDRAVIEELLAMTDPQTGGIKMYFGQYDENNIEMLPKDRKNREEYIGRISLALAASNKTEAGFEDIALPDSNKEEGFSPSRSGGGIENGGTICPPDCKPQDT</sequence>
<reference evidence="2 3" key="1">
    <citation type="submission" date="2016-10" db="EMBL/GenBank/DDBJ databases">
        <authorList>
            <person name="Varghese N."/>
            <person name="Submissions S."/>
        </authorList>
    </citation>
    <scope>NUCLEOTIDE SEQUENCE [LARGE SCALE GENOMIC DNA]</scope>
    <source>
        <strain evidence="2 3">DSM 17997</strain>
    </source>
</reference>
<evidence type="ECO:0000313" key="3">
    <source>
        <dbReference type="Proteomes" id="UP000199663"/>
    </source>
</evidence>
<name>A0A1H3LM07_9BACT</name>
<proteinExistence type="predicted"/>
<protein>
    <submittedName>
        <fullName evidence="2">Uncharacterized protein</fullName>
    </submittedName>
</protein>